<keyword evidence="4 8" id="KW-0812">Transmembrane</keyword>
<evidence type="ECO:0000256" key="6">
    <source>
        <dbReference type="ARBA" id="ARBA00022989"/>
    </source>
</evidence>
<evidence type="ECO:0000256" key="4">
    <source>
        <dbReference type="ARBA" id="ARBA00022692"/>
    </source>
</evidence>
<dbReference type="EMBL" id="KK787166">
    <property type="protein sequence ID" value="KDO38970.1"/>
    <property type="molecule type" value="Genomic_DNA"/>
</dbReference>
<dbReference type="STRING" id="2711.A0A067DBM7"/>
<evidence type="ECO:0000256" key="3">
    <source>
        <dbReference type="ARBA" id="ARBA00022448"/>
    </source>
</evidence>
<keyword evidence="10" id="KW-1185">Reference proteome</keyword>
<proteinExistence type="inferred from homology"/>
<sequence>MKPAAANTTAPIDLWHSPIPYLFTSLALVLVLIAVALVLLLCSYHKRYSNSSSGNGRDQENQPAVLPKVLDPEPKVVVIMAGDDKPRYLATQATISSKPCCCEQV</sequence>
<comment type="similarity">
    <text evidence="2">Belongs to the GLUTAMINE DUMPER 1 (TC 9.B.60) family.</text>
</comment>
<name>A0A067DBM7_CITSI</name>
<evidence type="ECO:0000256" key="7">
    <source>
        <dbReference type="ARBA" id="ARBA00023136"/>
    </source>
</evidence>
<evidence type="ECO:0000256" key="5">
    <source>
        <dbReference type="ARBA" id="ARBA00022970"/>
    </source>
</evidence>
<accession>A0A067DBM7</accession>
<keyword evidence="6 8" id="KW-1133">Transmembrane helix</keyword>
<protein>
    <submittedName>
        <fullName evidence="9">Uncharacterized protein</fullName>
    </submittedName>
</protein>
<evidence type="ECO:0000313" key="10">
    <source>
        <dbReference type="Proteomes" id="UP000027120"/>
    </source>
</evidence>
<evidence type="ECO:0000256" key="2">
    <source>
        <dbReference type="ARBA" id="ARBA00009977"/>
    </source>
</evidence>
<dbReference type="PANTHER" id="PTHR33228">
    <property type="entry name" value="PROTEIN GLUTAMINE DUMPER 4-RELATED"/>
    <property type="match status" value="1"/>
</dbReference>
<dbReference type="InterPro" id="IPR040359">
    <property type="entry name" value="GDU"/>
</dbReference>
<evidence type="ECO:0000256" key="8">
    <source>
        <dbReference type="SAM" id="Phobius"/>
    </source>
</evidence>
<evidence type="ECO:0000313" key="9">
    <source>
        <dbReference type="EMBL" id="KDO38970.1"/>
    </source>
</evidence>
<dbReference type="Proteomes" id="UP000027120">
    <property type="component" value="Unassembled WGS sequence"/>
</dbReference>
<keyword evidence="5" id="KW-0029">Amino-acid transport</keyword>
<comment type="subcellular location">
    <subcellularLocation>
        <location evidence="1">Membrane</location>
        <topology evidence="1">Single-pass membrane protein</topology>
    </subcellularLocation>
</comment>
<keyword evidence="3" id="KW-0813">Transport</keyword>
<dbReference type="PANTHER" id="PTHR33228:SF78">
    <property type="entry name" value="PROTEIN GLUTAMINE DUMPER 6-LIKE"/>
    <property type="match status" value="1"/>
</dbReference>
<dbReference type="GO" id="GO:0080143">
    <property type="term" value="P:regulation of amino acid export"/>
    <property type="evidence" value="ECO:0007669"/>
    <property type="project" value="InterPro"/>
</dbReference>
<keyword evidence="7 8" id="KW-0472">Membrane</keyword>
<gene>
    <name evidence="9" type="ORF">CISIN_1g034029mg</name>
</gene>
<evidence type="ECO:0000256" key="1">
    <source>
        <dbReference type="ARBA" id="ARBA00004167"/>
    </source>
</evidence>
<dbReference type="GO" id="GO:0006865">
    <property type="term" value="P:amino acid transport"/>
    <property type="evidence" value="ECO:0007669"/>
    <property type="project" value="UniProtKB-KW"/>
</dbReference>
<dbReference type="AlphaFoldDB" id="A0A067DBM7"/>
<reference evidence="9 10" key="1">
    <citation type="submission" date="2014-04" db="EMBL/GenBank/DDBJ databases">
        <authorList>
            <consortium name="International Citrus Genome Consortium"/>
            <person name="Gmitter F."/>
            <person name="Chen C."/>
            <person name="Farmerie W."/>
            <person name="Harkins T."/>
            <person name="Desany B."/>
            <person name="Mohiuddin M."/>
            <person name="Kodira C."/>
            <person name="Borodovsky M."/>
            <person name="Lomsadze A."/>
            <person name="Burns P."/>
            <person name="Jenkins J."/>
            <person name="Prochnik S."/>
            <person name="Shu S."/>
            <person name="Chapman J."/>
            <person name="Pitluck S."/>
            <person name="Schmutz J."/>
            <person name="Rokhsar D."/>
        </authorList>
    </citation>
    <scope>NUCLEOTIDE SEQUENCE</scope>
</reference>
<feature type="transmembrane region" description="Helical" evidence="8">
    <location>
        <begin position="20"/>
        <end position="42"/>
    </location>
</feature>
<dbReference type="GO" id="GO:0016020">
    <property type="term" value="C:membrane"/>
    <property type="evidence" value="ECO:0007669"/>
    <property type="project" value="UniProtKB-SubCell"/>
</dbReference>
<organism evidence="9 10">
    <name type="scientific">Citrus sinensis</name>
    <name type="common">Sweet orange</name>
    <name type="synonym">Citrus aurantium var. sinensis</name>
    <dbReference type="NCBI Taxonomy" id="2711"/>
    <lineage>
        <taxon>Eukaryota</taxon>
        <taxon>Viridiplantae</taxon>
        <taxon>Streptophyta</taxon>
        <taxon>Embryophyta</taxon>
        <taxon>Tracheophyta</taxon>
        <taxon>Spermatophyta</taxon>
        <taxon>Magnoliopsida</taxon>
        <taxon>eudicotyledons</taxon>
        <taxon>Gunneridae</taxon>
        <taxon>Pentapetalae</taxon>
        <taxon>rosids</taxon>
        <taxon>malvids</taxon>
        <taxon>Sapindales</taxon>
        <taxon>Rutaceae</taxon>
        <taxon>Aurantioideae</taxon>
        <taxon>Citrus</taxon>
    </lineage>
</organism>
<dbReference type="SMR" id="A0A067DBM7"/>